<evidence type="ECO:0000313" key="4">
    <source>
        <dbReference type="EMBL" id="MBB4677364.1"/>
    </source>
</evidence>
<evidence type="ECO:0000256" key="1">
    <source>
        <dbReference type="SAM" id="MobiDB-lite"/>
    </source>
</evidence>
<feature type="domain" description="Peptidase C14 caspase" evidence="3">
    <location>
        <begin position="11"/>
        <end position="232"/>
    </location>
</feature>
<dbReference type="RefSeq" id="WP_185003325.1">
    <property type="nucleotide sequence ID" value="NZ_BAAAUI010000032.1"/>
</dbReference>
<dbReference type="GO" id="GO:0006508">
    <property type="term" value="P:proteolysis"/>
    <property type="evidence" value="ECO:0007669"/>
    <property type="project" value="InterPro"/>
</dbReference>
<dbReference type="Proteomes" id="UP000533598">
    <property type="component" value="Unassembled WGS sequence"/>
</dbReference>
<comment type="caution">
    <text evidence="4">The sequence shown here is derived from an EMBL/GenBank/DDBJ whole genome shotgun (WGS) entry which is preliminary data.</text>
</comment>
<feature type="transmembrane region" description="Helical" evidence="2">
    <location>
        <begin position="329"/>
        <end position="347"/>
    </location>
</feature>
<dbReference type="InterPro" id="IPR029030">
    <property type="entry name" value="Caspase-like_dom_sf"/>
</dbReference>
<feature type="transmembrane region" description="Helical" evidence="2">
    <location>
        <begin position="445"/>
        <end position="464"/>
    </location>
</feature>
<keyword evidence="5" id="KW-1185">Reference proteome</keyword>
<reference evidence="4 5" key="1">
    <citation type="submission" date="2020-08" db="EMBL/GenBank/DDBJ databases">
        <title>Sequencing the genomes of 1000 actinobacteria strains.</title>
        <authorList>
            <person name="Klenk H.-P."/>
        </authorList>
    </citation>
    <scope>NUCLEOTIDE SEQUENCE [LARGE SCALE GENOMIC DNA]</scope>
    <source>
        <strain evidence="4 5">DSM 44230</strain>
    </source>
</reference>
<accession>A0A7W7FW04</accession>
<evidence type="ECO:0000313" key="5">
    <source>
        <dbReference type="Proteomes" id="UP000533598"/>
    </source>
</evidence>
<feature type="transmembrane region" description="Helical" evidence="2">
    <location>
        <begin position="359"/>
        <end position="383"/>
    </location>
</feature>
<keyword evidence="2" id="KW-0472">Membrane</keyword>
<evidence type="ECO:0000256" key="2">
    <source>
        <dbReference type="SAM" id="Phobius"/>
    </source>
</evidence>
<dbReference type="EMBL" id="JACHMH010000001">
    <property type="protein sequence ID" value="MBB4677364.1"/>
    <property type="molecule type" value="Genomic_DNA"/>
</dbReference>
<dbReference type="GO" id="GO:0004197">
    <property type="term" value="F:cysteine-type endopeptidase activity"/>
    <property type="evidence" value="ECO:0007669"/>
    <property type="project" value="InterPro"/>
</dbReference>
<sequence>MPTTAEPALSRAVLIGTSEYADDQDLSNLPAVRHNLSDLLAALTDPVTGILDWAQCTVIDTPDSPQSMLVRLEKAANQARDLLLVYYAGHGLRHDRREQLYLTVRESRSDQLLGSTVPFDSIREIIENSKARTRLLLLDCCYSGLALGAMSGGSIDTRDVLVQGTTVITSSPRNKISHSPIGERNTAFTSEVIRLLRNGSPLPEEPLTVQELYRSVYAAMAQRGYPSPKMSSGDTSADLLLRRQPPVVLPQPPLAEPPPPPLPSPEPPQPPEPVVTPPVAEVRTDLPEPTTSKDTGGPDTPSTAAPEAEPAGTSSPASLRTYLPEAGRLLVTFLLWLGVLIFFPFGIDSLATSSAVSTVSPAGSVGTSVFAFVVVGLCAGGLYRRHRHQQRTDRPRPALADVNPVLAQRLNRATVVLLFVVIVLMAIAVMGIMQTLGQDGKRSPSVGAIILWAEVFGGCGYLLYRRIARRSRGVAARSV</sequence>
<name>A0A7W7FW04_9PSEU</name>
<keyword evidence="2" id="KW-0812">Transmembrane</keyword>
<proteinExistence type="predicted"/>
<feature type="compositionally biased region" description="Low complexity" evidence="1">
    <location>
        <begin position="300"/>
        <end position="316"/>
    </location>
</feature>
<gene>
    <name evidence="4" type="ORF">HNR67_003482</name>
</gene>
<dbReference type="InterPro" id="IPR011600">
    <property type="entry name" value="Pept_C14_caspase"/>
</dbReference>
<dbReference type="Pfam" id="PF00656">
    <property type="entry name" value="Peptidase_C14"/>
    <property type="match status" value="1"/>
</dbReference>
<dbReference type="Gene3D" id="3.40.50.1460">
    <property type="match status" value="1"/>
</dbReference>
<feature type="region of interest" description="Disordered" evidence="1">
    <location>
        <begin position="248"/>
        <end position="316"/>
    </location>
</feature>
<dbReference type="SUPFAM" id="SSF52129">
    <property type="entry name" value="Caspase-like"/>
    <property type="match status" value="1"/>
</dbReference>
<evidence type="ECO:0000259" key="3">
    <source>
        <dbReference type="Pfam" id="PF00656"/>
    </source>
</evidence>
<feature type="transmembrane region" description="Helical" evidence="2">
    <location>
        <begin position="415"/>
        <end position="433"/>
    </location>
</feature>
<keyword evidence="2" id="KW-1133">Transmembrane helix</keyword>
<protein>
    <recommendedName>
        <fullName evidence="3">Peptidase C14 caspase domain-containing protein</fullName>
    </recommendedName>
</protein>
<organism evidence="4 5">
    <name type="scientific">Crossiella cryophila</name>
    <dbReference type="NCBI Taxonomy" id="43355"/>
    <lineage>
        <taxon>Bacteria</taxon>
        <taxon>Bacillati</taxon>
        <taxon>Actinomycetota</taxon>
        <taxon>Actinomycetes</taxon>
        <taxon>Pseudonocardiales</taxon>
        <taxon>Pseudonocardiaceae</taxon>
        <taxon>Crossiella</taxon>
    </lineage>
</organism>
<dbReference type="AlphaFoldDB" id="A0A7W7FW04"/>
<dbReference type="NCBIfam" id="NF047832">
    <property type="entry name" value="caspase_w_EACC1"/>
    <property type="match status" value="1"/>
</dbReference>
<feature type="compositionally biased region" description="Pro residues" evidence="1">
    <location>
        <begin position="248"/>
        <end position="276"/>
    </location>
</feature>